<keyword evidence="14" id="KW-1185">Reference proteome</keyword>
<evidence type="ECO:0000259" key="11">
    <source>
        <dbReference type="Pfam" id="PF24934"/>
    </source>
</evidence>
<dbReference type="InterPro" id="IPR056053">
    <property type="entry name" value="DUF7636"/>
</dbReference>
<keyword evidence="3" id="KW-0696">RNA-directed RNA polymerase</keyword>
<dbReference type="GO" id="GO:0003723">
    <property type="term" value="F:RNA binding"/>
    <property type="evidence" value="ECO:0007669"/>
    <property type="project" value="UniProtKB-KW"/>
</dbReference>
<proteinExistence type="inferred from homology"/>
<evidence type="ECO:0000259" key="9">
    <source>
        <dbReference type="Pfam" id="PF05183"/>
    </source>
</evidence>
<dbReference type="WBParaSite" id="ACRNAN_Path_1266.g4946.t2">
    <property type="protein sequence ID" value="ACRNAN_Path_1266.g4946.t2"/>
    <property type="gene ID" value="ACRNAN_Path_1266.g4946"/>
</dbReference>
<evidence type="ECO:0000259" key="10">
    <source>
        <dbReference type="Pfam" id="PF24642"/>
    </source>
</evidence>
<dbReference type="Pfam" id="PF26253">
    <property type="entry name" value="RdRP_head"/>
    <property type="match status" value="1"/>
</dbReference>
<evidence type="ECO:0000256" key="1">
    <source>
        <dbReference type="ARBA" id="ARBA00005762"/>
    </source>
</evidence>
<evidence type="ECO:0000313" key="14">
    <source>
        <dbReference type="Proteomes" id="UP000887540"/>
    </source>
</evidence>
<organism evidence="14 15">
    <name type="scientific">Acrobeloides nanus</name>
    <dbReference type="NCBI Taxonomy" id="290746"/>
    <lineage>
        <taxon>Eukaryota</taxon>
        <taxon>Metazoa</taxon>
        <taxon>Ecdysozoa</taxon>
        <taxon>Nematoda</taxon>
        <taxon>Chromadorea</taxon>
        <taxon>Rhabditida</taxon>
        <taxon>Tylenchina</taxon>
        <taxon>Cephalobomorpha</taxon>
        <taxon>Cephaloboidea</taxon>
        <taxon>Cephalobidae</taxon>
        <taxon>Acrobeloides</taxon>
    </lineage>
</organism>
<keyword evidence="7" id="KW-0943">RNA-mediated gene silencing</keyword>
<evidence type="ECO:0000256" key="5">
    <source>
        <dbReference type="ARBA" id="ARBA00022695"/>
    </source>
</evidence>
<reference evidence="15" key="1">
    <citation type="submission" date="2022-11" db="UniProtKB">
        <authorList>
            <consortium name="WormBaseParasite"/>
        </authorList>
    </citation>
    <scope>IDENTIFICATION</scope>
</reference>
<evidence type="ECO:0000313" key="15">
    <source>
        <dbReference type="WBParaSite" id="ACRNAN_Path_1266.g4946.t2"/>
    </source>
</evidence>
<feature type="domain" description="DUF7636" evidence="10">
    <location>
        <begin position="1608"/>
        <end position="1705"/>
    </location>
</feature>
<dbReference type="InterPro" id="IPR007855">
    <property type="entry name" value="RDRP"/>
</dbReference>
<evidence type="ECO:0000256" key="8">
    <source>
        <dbReference type="ARBA" id="ARBA00048744"/>
    </source>
</evidence>
<dbReference type="InterPro" id="IPR058752">
    <property type="entry name" value="RDRP_C_head"/>
</dbReference>
<evidence type="ECO:0000256" key="2">
    <source>
        <dbReference type="ARBA" id="ARBA00012494"/>
    </source>
</evidence>
<evidence type="ECO:0000256" key="7">
    <source>
        <dbReference type="ARBA" id="ARBA00023158"/>
    </source>
</evidence>
<accession>A0A914BY61</accession>
<keyword evidence="4" id="KW-0808">Transferase</keyword>
<dbReference type="Pfam" id="PF05183">
    <property type="entry name" value="RdRP"/>
    <property type="match status" value="1"/>
</dbReference>
<dbReference type="Pfam" id="PF24642">
    <property type="entry name" value="DUF7636"/>
    <property type="match status" value="1"/>
</dbReference>
<keyword evidence="6" id="KW-0694">RNA-binding</keyword>
<sequence>MKAVGSMKIVVRHVPVQKFEELASKLVEELLNHKSLHDTIPDLQFELASPQPLGDLEEGDYRIEFHLEVSAADLPSNFTHLFGFFLEYARKQELHFYAKYKVPLCISYVIKNEGFFTILFTPAHLNMPTREIQFGNIVENSRFLSHKVVEPDLNLVHIINRSLGSIARNNQLDAMFTSMEHDRRSLIVKFPFQKRGKDPKDPKFNFEAVVNLSSKYSNFRRIIIDLVPYKKTLPGNIHKLYTMKIYFHLIWPMTVKMYKFFNDKKNNPNADEANRLGFQHGDRYPSWEDTRRDSRPAEEINESPAFMIHLKALDDKTCSDIIGRLCVITERRIEFRHLNIVDSPLINRALNPMRDEFWSMKLKNETKFSFLYLLSALLSRGSVVKDHILSTKEARDKFLYTLLKSYNSDKLQTHEAMERLLNEVDEKLEVGDLSICFERIKTKMIANPELLQQIYEDNKKEGYVRVRKIIITPTRLLYVVPELLMNSPLINRALNPMRDEFWSTKLRNETKFSFLYLLSALLSRGSVVKDHILSTKEARDKFLYTLLKSYNSDKLQTHEAMERLLNEVDEKLEVGDLSICFERIKTRMIANPELLQQIYEDNKKEGYVRVRKIIITPTRLLYVVPELLMSNRVLRKYDLDGEKALRVLFRDDDGSKIHSNNVSKYLIDRTVGDYLRRGVNVAGKHFVFLGSSNSQLRDNGCYFFEGSSEEVAKMRRDLGQFKMQSVPKIMSRIGQCFTQARQIDIELLRHQYTNTYDYIGGQDRNGKPYTFSDGVGIISYYFAENISKSLEMAGSVPSVFQIRFRGFKGVMSVDLMLDDKKKWGREHNIEDPNPEFRKWLYLDAIFRPSQEKFRAPRATLIEIVKHSAPVPVSLNKPLINIIDQVSSMQSHSSHSRISNRIHWLLDRHLHELTRCLIDEQKCRNKLNEFPKLILYDQLTDFNLTQEPFFRSLIQTSSRCSLKRMLNKLQIPIPLTLGRSMFGIIDETGELQYGQVYVRYTKNASLKFPGKNAERVTLIGPIFVTKNPCIVPGDIRMFEAIDVPGLYHLSDVIVFPRHGPRPHTDEMAGSDLDGDEYTVIWDEQLFIDRNEKAFDFTSDPVEPEVVTEENLTEKMCEFFVTYMEQDSIGKIANAFINNSDQYGIESEVCKNIALKHNKAVDFPKTGIAPPTLTNKWKDDIPPEKCERWADFMEKSHEPAYSSPRLIGQLFRRVKIMDDILKLVSKESEQLNIRQDPFIEYPGWEDYEEDVAVEYESYAAQLQSLMDSYSIQEEGELFSSCFISLKNRVSDRDQDDMSLYNTATIIEQRLSTIFGRFRRAFYERFGDFHALTTIDMHRTSREHKEVFRRVCLEPSEEMKQMACAYYKVAYYQDVRGSKRFLSFAWLVWDVINEFRRERLYHQAGISSISFDPLSDSLCKHIAEVIDANNRSFQRFCEKAIEESVALKRYCLRHQGLAELLFFCYKWGRKHHLFSGSFNVEHLCLTVILFGLNKLQTENFETTVAWLDETDQMPSPDQSPLNLNEQRGGIGRKFLMLIEFLSTRQFEKIKKLDFLDAGLECYSFFIEREWVPLHQLALKTFNQIAFTNRFESLPCVEGIHDEHLTKKDATFVEAEPFVIEVPATHRRKITSEMTDKLIHKTGCMYIVTRDIPRFGGSETARLVVSSYGTIEANQKLRDLLTVRPNTNSGVDCRQRARMLAAQVYERLNVD</sequence>
<protein>
    <recommendedName>
        <fullName evidence="2">RNA-directed RNA polymerase</fullName>
        <ecNumber evidence="2">2.7.7.48</ecNumber>
    </recommendedName>
</protein>
<dbReference type="InterPro" id="IPR057493">
    <property type="entry name" value="PH_RdRP-assoc"/>
</dbReference>
<dbReference type="PANTHER" id="PTHR23079:SF57">
    <property type="entry name" value="RNA-DIRECTED RNA POLYMERASE"/>
    <property type="match status" value="1"/>
</dbReference>
<dbReference type="Proteomes" id="UP000887540">
    <property type="component" value="Unplaced"/>
</dbReference>
<keyword evidence="5" id="KW-0548">Nucleotidyltransferase</keyword>
<name>A0A914BY61_9BILA</name>
<feature type="domain" description="RDRP C-terminal head" evidence="13">
    <location>
        <begin position="1237"/>
        <end position="1395"/>
    </location>
</feature>
<evidence type="ECO:0000256" key="6">
    <source>
        <dbReference type="ARBA" id="ARBA00022884"/>
    </source>
</evidence>
<dbReference type="InterPro" id="IPR056654">
    <property type="entry name" value="DUF7752"/>
</dbReference>
<dbReference type="Pfam" id="PF24934">
    <property type="entry name" value="DUF7752"/>
    <property type="match status" value="1"/>
</dbReference>
<evidence type="ECO:0000256" key="3">
    <source>
        <dbReference type="ARBA" id="ARBA00022484"/>
    </source>
</evidence>
<dbReference type="GO" id="GO:0031380">
    <property type="term" value="C:nuclear RNA-directed RNA polymerase complex"/>
    <property type="evidence" value="ECO:0007669"/>
    <property type="project" value="TreeGrafter"/>
</dbReference>
<dbReference type="Pfam" id="PF25359">
    <property type="entry name" value="PH_met_RdRP"/>
    <property type="match status" value="1"/>
</dbReference>
<dbReference type="PANTHER" id="PTHR23079">
    <property type="entry name" value="RNA-DEPENDENT RNA POLYMERASE"/>
    <property type="match status" value="1"/>
</dbReference>
<evidence type="ECO:0000259" key="12">
    <source>
        <dbReference type="Pfam" id="PF25359"/>
    </source>
</evidence>
<feature type="domain" description="RDRP core" evidence="9">
    <location>
        <begin position="615"/>
        <end position="1212"/>
    </location>
</feature>
<evidence type="ECO:0000259" key="13">
    <source>
        <dbReference type="Pfam" id="PF26253"/>
    </source>
</evidence>
<feature type="domain" description="PH-like" evidence="12">
    <location>
        <begin position="120"/>
        <end position="340"/>
    </location>
</feature>
<dbReference type="EC" id="2.7.7.48" evidence="2"/>
<dbReference type="GO" id="GO:0003968">
    <property type="term" value="F:RNA-directed RNA polymerase activity"/>
    <property type="evidence" value="ECO:0007669"/>
    <property type="project" value="UniProtKB-KW"/>
</dbReference>
<comment type="similarity">
    <text evidence="1">Belongs to the RdRP family.</text>
</comment>
<evidence type="ECO:0000256" key="4">
    <source>
        <dbReference type="ARBA" id="ARBA00022679"/>
    </source>
</evidence>
<feature type="domain" description="DUF7752" evidence="11">
    <location>
        <begin position="1447"/>
        <end position="1551"/>
    </location>
</feature>
<comment type="catalytic activity">
    <reaction evidence="8">
        <text>RNA(n) + a ribonucleoside 5'-triphosphate = RNA(n+1) + diphosphate</text>
        <dbReference type="Rhea" id="RHEA:21248"/>
        <dbReference type="Rhea" id="RHEA-COMP:14527"/>
        <dbReference type="Rhea" id="RHEA-COMP:17342"/>
        <dbReference type="ChEBI" id="CHEBI:33019"/>
        <dbReference type="ChEBI" id="CHEBI:61557"/>
        <dbReference type="ChEBI" id="CHEBI:140395"/>
        <dbReference type="EC" id="2.7.7.48"/>
    </reaction>
</comment>
<dbReference type="GO" id="GO:0030422">
    <property type="term" value="P:siRNA processing"/>
    <property type="evidence" value="ECO:0007669"/>
    <property type="project" value="TreeGrafter"/>
</dbReference>
<dbReference type="InterPro" id="IPR057596">
    <property type="entry name" value="RDRP_core"/>
</dbReference>